<proteinExistence type="predicted"/>
<name>A0A0F9G5C3_9ZZZZ</name>
<sequence>MSITYPDPAGHEFGAARPEPRWLMATLVCRMCETRQVSIYPEDVFDETAMECEACGHMTAEPEDVEGAGHV</sequence>
<evidence type="ECO:0000313" key="1">
    <source>
        <dbReference type="EMBL" id="KKL58467.1"/>
    </source>
</evidence>
<accession>A0A0F9G5C3</accession>
<dbReference type="AlphaFoldDB" id="A0A0F9G5C3"/>
<organism evidence="1">
    <name type="scientific">marine sediment metagenome</name>
    <dbReference type="NCBI Taxonomy" id="412755"/>
    <lineage>
        <taxon>unclassified sequences</taxon>
        <taxon>metagenomes</taxon>
        <taxon>ecological metagenomes</taxon>
    </lineage>
</organism>
<comment type="caution">
    <text evidence="1">The sequence shown here is derived from an EMBL/GenBank/DDBJ whole genome shotgun (WGS) entry which is preliminary data.</text>
</comment>
<gene>
    <name evidence="1" type="ORF">LCGC14_2225120</name>
</gene>
<protein>
    <submittedName>
        <fullName evidence="1">Uncharacterized protein</fullName>
    </submittedName>
</protein>
<reference evidence="1" key="1">
    <citation type="journal article" date="2015" name="Nature">
        <title>Complex archaea that bridge the gap between prokaryotes and eukaryotes.</title>
        <authorList>
            <person name="Spang A."/>
            <person name="Saw J.H."/>
            <person name="Jorgensen S.L."/>
            <person name="Zaremba-Niedzwiedzka K."/>
            <person name="Martijn J."/>
            <person name="Lind A.E."/>
            <person name="van Eijk R."/>
            <person name="Schleper C."/>
            <person name="Guy L."/>
            <person name="Ettema T.J."/>
        </authorList>
    </citation>
    <scope>NUCLEOTIDE SEQUENCE</scope>
</reference>
<dbReference type="EMBL" id="LAZR01029816">
    <property type="protein sequence ID" value="KKL58467.1"/>
    <property type="molecule type" value="Genomic_DNA"/>
</dbReference>